<keyword evidence="3" id="KW-1185">Reference proteome</keyword>
<dbReference type="Proteomes" id="UP001303946">
    <property type="component" value="Chromosome"/>
</dbReference>
<feature type="region of interest" description="Disordered" evidence="1">
    <location>
        <begin position="33"/>
        <end position="70"/>
    </location>
</feature>
<gene>
    <name evidence="2" type="ORF">RXV79_15725</name>
</gene>
<accession>A0ABZ0CN05</accession>
<proteinExistence type="predicted"/>
<dbReference type="RefSeq" id="WP_316698786.1">
    <property type="nucleotide sequence ID" value="NZ_CP136336.1"/>
</dbReference>
<feature type="compositionally biased region" description="Pro residues" evidence="1">
    <location>
        <begin position="35"/>
        <end position="45"/>
    </location>
</feature>
<evidence type="ECO:0008006" key="4">
    <source>
        <dbReference type="Google" id="ProtNLM"/>
    </source>
</evidence>
<evidence type="ECO:0000313" key="3">
    <source>
        <dbReference type="Proteomes" id="UP001303946"/>
    </source>
</evidence>
<organism evidence="2 3">
    <name type="scientific">Piscinibacter gummiphilus</name>
    <dbReference type="NCBI Taxonomy" id="946333"/>
    <lineage>
        <taxon>Bacteria</taxon>
        <taxon>Pseudomonadati</taxon>
        <taxon>Pseudomonadota</taxon>
        <taxon>Betaproteobacteria</taxon>
        <taxon>Burkholderiales</taxon>
        <taxon>Sphaerotilaceae</taxon>
        <taxon>Piscinibacter</taxon>
    </lineage>
</organism>
<evidence type="ECO:0000313" key="2">
    <source>
        <dbReference type="EMBL" id="WOB06370.1"/>
    </source>
</evidence>
<evidence type="ECO:0000256" key="1">
    <source>
        <dbReference type="SAM" id="MobiDB-lite"/>
    </source>
</evidence>
<protein>
    <recommendedName>
        <fullName evidence="4">TonB C-terminal domain-containing protein</fullName>
    </recommendedName>
</protein>
<sequence>MHCIDLTPSRTVHRWAAVGSLMIAVGLAGCGSSPSAPPAPAPAPAAPGKAAAPAPAPAAPAATGGVKLPPPAVSRNWNEYKLQAARRVMAANPSGTFTGKPQQMLLAAPVLNIELNADGSIHKIDILRRPSQAQETVQLAIDAVKRAAPFGDVSKLPKPWSFAETYLFNDDKRFKPRTIDVQ</sequence>
<dbReference type="EMBL" id="CP136336">
    <property type="protein sequence ID" value="WOB06370.1"/>
    <property type="molecule type" value="Genomic_DNA"/>
</dbReference>
<name>A0ABZ0CN05_9BURK</name>
<reference evidence="2 3" key="1">
    <citation type="submission" date="2023-10" db="EMBL/GenBank/DDBJ databases">
        <title>Bacteria for the degradation of biodegradable plastic PBAT(Polybutylene adipate terephthalate).</title>
        <authorList>
            <person name="Weon H.-Y."/>
            <person name="Yeon J."/>
        </authorList>
    </citation>
    <scope>NUCLEOTIDE SEQUENCE [LARGE SCALE GENOMIC DNA]</scope>
    <source>
        <strain evidence="2 3">SBD 7-3</strain>
    </source>
</reference>